<keyword evidence="3" id="KW-1185">Reference proteome</keyword>
<keyword evidence="1" id="KW-1133">Transmembrane helix</keyword>
<feature type="transmembrane region" description="Helical" evidence="1">
    <location>
        <begin position="54"/>
        <end position="75"/>
    </location>
</feature>
<gene>
    <name evidence="2" type="ordered locus">HCH_00584</name>
</gene>
<dbReference type="Proteomes" id="UP000000238">
    <property type="component" value="Chromosome"/>
</dbReference>
<organism evidence="2 3">
    <name type="scientific">Hahella chejuensis (strain KCTC 2396)</name>
    <dbReference type="NCBI Taxonomy" id="349521"/>
    <lineage>
        <taxon>Bacteria</taxon>
        <taxon>Pseudomonadati</taxon>
        <taxon>Pseudomonadota</taxon>
        <taxon>Gammaproteobacteria</taxon>
        <taxon>Oceanospirillales</taxon>
        <taxon>Hahellaceae</taxon>
        <taxon>Hahella</taxon>
    </lineage>
</organism>
<feature type="transmembrane region" description="Helical" evidence="1">
    <location>
        <begin position="114"/>
        <end position="137"/>
    </location>
</feature>
<reference evidence="2 3" key="1">
    <citation type="journal article" date="2005" name="Nucleic Acids Res.">
        <title>Genomic blueprint of Hahella chejuensis, a marine microbe producing an algicidal agent.</title>
        <authorList>
            <person name="Jeong H."/>
            <person name="Yim J.H."/>
            <person name="Lee C."/>
            <person name="Choi S.-H."/>
            <person name="Park Y.K."/>
            <person name="Yoon S.H."/>
            <person name="Hur C.-G."/>
            <person name="Kang H.-Y."/>
            <person name="Kim D."/>
            <person name="Lee H.H."/>
            <person name="Park K.H."/>
            <person name="Park S.-H."/>
            <person name="Park H.-S."/>
            <person name="Lee H.K."/>
            <person name="Oh T.K."/>
            <person name="Kim J.F."/>
        </authorList>
    </citation>
    <scope>NUCLEOTIDE SEQUENCE [LARGE SCALE GENOMIC DNA]</scope>
    <source>
        <strain evidence="2 3">KCTC 2396</strain>
    </source>
</reference>
<dbReference type="EMBL" id="CP000155">
    <property type="protein sequence ID" value="ABC27487.1"/>
    <property type="molecule type" value="Genomic_DNA"/>
</dbReference>
<dbReference type="AlphaFoldDB" id="Q2SPD7"/>
<protein>
    <submittedName>
        <fullName evidence="2">Uncharacterized protein</fullName>
    </submittedName>
</protein>
<dbReference type="STRING" id="349521.HCH_00584"/>
<keyword evidence="1" id="KW-0472">Membrane</keyword>
<dbReference type="HOGENOM" id="CLU_1784151_0_0_6"/>
<proteinExistence type="predicted"/>
<keyword evidence="1" id="KW-0812">Transmembrane</keyword>
<evidence type="ECO:0000313" key="2">
    <source>
        <dbReference type="EMBL" id="ABC27487.1"/>
    </source>
</evidence>
<name>Q2SPD7_HAHCH</name>
<dbReference type="KEGG" id="hch:HCH_00584"/>
<feature type="transmembrane region" description="Helical" evidence="1">
    <location>
        <begin position="7"/>
        <end position="34"/>
    </location>
</feature>
<feature type="transmembrane region" description="Helical" evidence="1">
    <location>
        <begin position="82"/>
        <end position="102"/>
    </location>
</feature>
<evidence type="ECO:0000256" key="1">
    <source>
        <dbReference type="SAM" id="Phobius"/>
    </source>
</evidence>
<accession>Q2SPD7</accession>
<sequence length="145" mass="15208">MTLNFRAVILGTVFDIGGSFIAFNIISGFYLAMLHAGGATKEDLEALIGNPSDAFGLMALLMGVGIAFDGLAGYLTARMAGYLEYWHVLAMWGLLTVMQFALSSGGGESDAVSIPSYVVIVGYFGGLIAAFSGAYLFKKGKRGSP</sequence>
<evidence type="ECO:0000313" key="3">
    <source>
        <dbReference type="Proteomes" id="UP000000238"/>
    </source>
</evidence>